<keyword evidence="11" id="KW-1185">Reference proteome</keyword>
<evidence type="ECO:0000256" key="4">
    <source>
        <dbReference type="ARBA" id="ARBA00022989"/>
    </source>
</evidence>
<keyword evidence="3 6" id="KW-0812">Transmembrane</keyword>
<keyword evidence="7" id="KW-0732">Signal</keyword>
<dbReference type="GO" id="GO:0017111">
    <property type="term" value="F:ribonucleoside triphosphate phosphatase activity"/>
    <property type="evidence" value="ECO:0007669"/>
    <property type="project" value="UniProtKB-EC"/>
</dbReference>
<evidence type="ECO:0000256" key="1">
    <source>
        <dbReference type="ARBA" id="ARBA00004167"/>
    </source>
</evidence>
<dbReference type="InterPro" id="IPR046755">
    <property type="entry name" value="VAS1_LD"/>
</dbReference>
<feature type="domain" description="V-type proton ATPase subunit S1 luminal" evidence="8">
    <location>
        <begin position="191"/>
        <end position="304"/>
    </location>
</feature>
<comment type="caution">
    <text evidence="10">The sequence shown here is derived from an EMBL/GenBank/DDBJ whole genome shotgun (WGS) entry which is preliminary data.</text>
</comment>
<dbReference type="Gene3D" id="2.40.160.110">
    <property type="match status" value="1"/>
</dbReference>
<evidence type="ECO:0000259" key="9">
    <source>
        <dbReference type="Pfam" id="PF20520"/>
    </source>
</evidence>
<dbReference type="AlphaFoldDB" id="A0A3M7R1P4"/>
<evidence type="ECO:0000256" key="7">
    <source>
        <dbReference type="SAM" id="SignalP"/>
    </source>
</evidence>
<evidence type="ECO:0000259" key="8">
    <source>
        <dbReference type="Pfam" id="PF05827"/>
    </source>
</evidence>
<reference evidence="10 11" key="1">
    <citation type="journal article" date="2018" name="Sci. Rep.">
        <title>Genomic signatures of local adaptation to the degree of environmental predictability in rotifers.</title>
        <authorList>
            <person name="Franch-Gras L."/>
            <person name="Hahn C."/>
            <person name="Garcia-Roger E.M."/>
            <person name="Carmona M.J."/>
            <person name="Serra M."/>
            <person name="Gomez A."/>
        </authorList>
    </citation>
    <scope>NUCLEOTIDE SEQUENCE [LARGE SCALE GENOMIC DNA]</scope>
    <source>
        <strain evidence="10">HYR1</strain>
    </source>
</reference>
<organism evidence="10 11">
    <name type="scientific">Brachionus plicatilis</name>
    <name type="common">Marine rotifer</name>
    <name type="synonym">Brachionus muelleri</name>
    <dbReference type="NCBI Taxonomy" id="10195"/>
    <lineage>
        <taxon>Eukaryota</taxon>
        <taxon>Metazoa</taxon>
        <taxon>Spiralia</taxon>
        <taxon>Gnathifera</taxon>
        <taxon>Rotifera</taxon>
        <taxon>Eurotatoria</taxon>
        <taxon>Monogononta</taxon>
        <taxon>Pseudotrocha</taxon>
        <taxon>Ploima</taxon>
        <taxon>Brachionidae</taxon>
        <taxon>Brachionus</taxon>
    </lineage>
</organism>
<feature type="chain" id="PRO_5018320865" evidence="7">
    <location>
        <begin position="18"/>
        <end position="374"/>
    </location>
</feature>
<dbReference type="OrthoDB" id="9985059at2759"/>
<dbReference type="PANTHER" id="PTHR12471:SF7">
    <property type="entry name" value="V-TYPE PROTON ATPASE SUBUNIT S1"/>
    <property type="match status" value="1"/>
</dbReference>
<keyword evidence="4 6" id="KW-1133">Transmembrane helix</keyword>
<dbReference type="GO" id="GO:0030641">
    <property type="term" value="P:regulation of cellular pH"/>
    <property type="evidence" value="ECO:0007669"/>
    <property type="project" value="TreeGrafter"/>
</dbReference>
<protein>
    <submittedName>
        <fullName evidence="10">V-type proton ATPase subunit</fullName>
        <ecNumber evidence="10">3.6.1.15</ecNumber>
        <ecNumber evidence="10">3.6.1.3</ecNumber>
    </submittedName>
</protein>
<dbReference type="Pfam" id="PF20520">
    <property type="entry name" value="Ac45-VOA1_TM"/>
    <property type="match status" value="1"/>
</dbReference>
<dbReference type="InterPro" id="IPR046756">
    <property type="entry name" value="VAS1/VOA1_TM"/>
</dbReference>
<dbReference type="PANTHER" id="PTHR12471">
    <property type="entry name" value="VACUOLAR ATP SYNTHASE SUBUNIT S1"/>
    <property type="match status" value="1"/>
</dbReference>
<comment type="subcellular location">
    <subcellularLocation>
        <location evidence="1">Membrane</location>
        <topology evidence="1">Single-pass membrane protein</topology>
    </subcellularLocation>
</comment>
<keyword evidence="10" id="KW-0378">Hydrolase</keyword>
<evidence type="ECO:0000256" key="2">
    <source>
        <dbReference type="ARBA" id="ARBA00009037"/>
    </source>
</evidence>
<evidence type="ECO:0000313" key="10">
    <source>
        <dbReference type="EMBL" id="RNA17389.1"/>
    </source>
</evidence>
<feature type="transmembrane region" description="Helical" evidence="6">
    <location>
        <begin position="330"/>
        <end position="354"/>
    </location>
</feature>
<gene>
    <name evidence="10" type="ORF">BpHYR1_000501</name>
</gene>
<comment type="similarity">
    <text evidence="2">Belongs to the vacuolar ATPase subunit S1 family.</text>
</comment>
<feature type="domain" description="V-type proton ATPase subunit S1/VOA1 transmembrane" evidence="9">
    <location>
        <begin position="324"/>
        <end position="362"/>
    </location>
</feature>
<evidence type="ECO:0000256" key="5">
    <source>
        <dbReference type="ARBA" id="ARBA00023136"/>
    </source>
</evidence>
<dbReference type="EC" id="3.6.1.3" evidence="10"/>
<proteinExistence type="inferred from homology"/>
<dbReference type="Proteomes" id="UP000276133">
    <property type="component" value="Unassembled WGS sequence"/>
</dbReference>
<dbReference type="GO" id="GO:0033176">
    <property type="term" value="C:proton-transporting V-type ATPase complex"/>
    <property type="evidence" value="ECO:0007669"/>
    <property type="project" value="TreeGrafter"/>
</dbReference>
<keyword evidence="5 6" id="KW-0472">Membrane</keyword>
<dbReference type="STRING" id="10195.A0A3M7R1P4"/>
<name>A0A3M7R1P4_BRAPC</name>
<evidence type="ECO:0000313" key="11">
    <source>
        <dbReference type="Proteomes" id="UP000276133"/>
    </source>
</evidence>
<evidence type="ECO:0000256" key="6">
    <source>
        <dbReference type="SAM" id="Phobius"/>
    </source>
</evidence>
<dbReference type="Pfam" id="PF05827">
    <property type="entry name" value="VAS1_LD"/>
    <property type="match status" value="1"/>
</dbReference>
<dbReference type="GO" id="GO:0001671">
    <property type="term" value="F:ATPase activator activity"/>
    <property type="evidence" value="ECO:0007669"/>
    <property type="project" value="TreeGrafter"/>
</dbReference>
<dbReference type="InterPro" id="IPR008388">
    <property type="entry name" value="Ac45_acc_su"/>
</dbReference>
<sequence>MILNFAIFAVLAASIVADQVPVLTHFGQGLVTPSPVGKIIGQGDFLTEIKEHLNQNLNLIVIDQLKTQDLAFAVRKADLKPNVDLKLQVESPFETIQTFANNHKIKMKIIESDNLEEALNTFSQLHQHSNVILTGKSSLSRLRRDAGDQQIEGGNSTSYAFGEQCAAFFDSIYYIDLARQQSSTFIPLINTNSSFSCSGTSLEQVLAIDFKQNSGLDGASIQRLTLKFRPTNNTYYYVLDSSSIELNNSKTHELVYMGTPYGMETPVNYSFVCTKTTFKVQNKTKDGKSNSKVWIYIQKLQLQPTGVQNNNTEYTFGRVNYCQGFFSSGIWMAITSSLILAFILAFGIALLMNVKTMDKFDDPKGKPLNIGAEK</sequence>
<dbReference type="EC" id="3.6.1.15" evidence="10"/>
<evidence type="ECO:0000256" key="3">
    <source>
        <dbReference type="ARBA" id="ARBA00022692"/>
    </source>
</evidence>
<feature type="signal peptide" evidence="7">
    <location>
        <begin position="1"/>
        <end position="17"/>
    </location>
</feature>
<accession>A0A3M7R1P4</accession>
<dbReference type="EMBL" id="REGN01004464">
    <property type="protein sequence ID" value="RNA17389.1"/>
    <property type="molecule type" value="Genomic_DNA"/>
</dbReference>